<proteinExistence type="predicted"/>
<comment type="caution">
    <text evidence="1">The sequence shown here is derived from an EMBL/GenBank/DDBJ whole genome shotgun (WGS) entry which is preliminary data.</text>
</comment>
<reference evidence="2" key="1">
    <citation type="submission" date="2016-02" db="EMBL/GenBank/DDBJ databases">
        <title>Genomic analyses of a collection of pathogenic Corynebacterium diphtheriae.</title>
        <authorList>
            <person name="Sangal V."/>
            <person name="Titov L."/>
        </authorList>
    </citation>
    <scope>NUCLEOTIDE SEQUENCE [LARGE SCALE GENOMIC DNA]</scope>
    <source>
        <strain evidence="2">1438</strain>
    </source>
</reference>
<evidence type="ECO:0000313" key="1">
    <source>
        <dbReference type="EMBL" id="OWM35555.1"/>
    </source>
</evidence>
<accession>A0A854NI38</accession>
<dbReference type="AlphaFoldDB" id="A0A854NI38"/>
<dbReference type="Proteomes" id="UP000197692">
    <property type="component" value="Unassembled WGS sequence"/>
</dbReference>
<sequence length="137" mass="15098">MLIAAYPKVGECAREGLMDKEVCINAAKGRFLGLRLPELFGGSDMRLNRSCRRRNMKLAAWCVLIQCDSRGGNHAAEVREIGDITKIAICQQCDFECAGPSANFKVTRLQGLRTLKAANRSESLNVEGCYALQSLLM</sequence>
<evidence type="ECO:0000313" key="2">
    <source>
        <dbReference type="Proteomes" id="UP000197692"/>
    </source>
</evidence>
<name>A0A854NI38_CORDP</name>
<dbReference type="EMBL" id="LSZF01000018">
    <property type="protein sequence ID" value="OWM35555.1"/>
    <property type="molecule type" value="Genomic_DNA"/>
</dbReference>
<protein>
    <submittedName>
        <fullName evidence="1">Uncharacterized protein</fullName>
    </submittedName>
</protein>
<organism evidence="1 2">
    <name type="scientific">Corynebacterium diphtheriae bv. mitis</name>
    <dbReference type="NCBI Taxonomy" id="1806053"/>
    <lineage>
        <taxon>Bacteria</taxon>
        <taxon>Bacillati</taxon>
        <taxon>Actinomycetota</taxon>
        <taxon>Actinomycetes</taxon>
        <taxon>Mycobacteriales</taxon>
        <taxon>Corynebacteriaceae</taxon>
        <taxon>Corynebacterium</taxon>
    </lineage>
</organism>
<gene>
    <name evidence="1" type="ORF">AY602_01955</name>
</gene>